<dbReference type="EC" id="2.4.-.-" evidence="2"/>
<comment type="caution">
    <text evidence="2">The sequence shown here is derived from an EMBL/GenBank/DDBJ whole genome shotgun (WGS) entry which is preliminary data.</text>
</comment>
<keyword evidence="2" id="KW-0808">Transferase</keyword>
<dbReference type="EMBL" id="JBDXMI010000001">
    <property type="protein sequence ID" value="MEO9385734.1"/>
    <property type="molecule type" value="Genomic_DNA"/>
</dbReference>
<proteinExistence type="predicted"/>
<evidence type="ECO:0000313" key="2">
    <source>
        <dbReference type="EMBL" id="MEO9385734.1"/>
    </source>
</evidence>
<feature type="domain" description="Glycosyl transferase family 1" evidence="1">
    <location>
        <begin position="431"/>
        <end position="583"/>
    </location>
</feature>
<name>A0ABV0IYE1_9NEIS</name>
<feature type="non-terminal residue" evidence="2">
    <location>
        <position position="1"/>
    </location>
</feature>
<reference evidence="2 3" key="1">
    <citation type="submission" date="2024-05" db="EMBL/GenBank/DDBJ databases">
        <authorList>
            <person name="De Oliveira J.P."/>
            <person name="Noriler S.A."/>
            <person name="De Oliveira A.G."/>
            <person name="Sipoli D.S."/>
        </authorList>
    </citation>
    <scope>NUCLEOTIDE SEQUENCE [LARGE SCALE GENOMIC DNA]</scope>
    <source>
        <strain evidence="2 3">LABIM192</strain>
    </source>
</reference>
<protein>
    <submittedName>
        <fullName evidence="2">Glycosyltransferase</fullName>
        <ecNumber evidence="2">2.4.-.-</ecNumber>
    </submittedName>
</protein>
<organism evidence="2 3">
    <name type="scientific">Chromobacterium phragmitis</name>
    <dbReference type="NCBI Taxonomy" id="2202141"/>
    <lineage>
        <taxon>Bacteria</taxon>
        <taxon>Pseudomonadati</taxon>
        <taxon>Pseudomonadota</taxon>
        <taxon>Betaproteobacteria</taxon>
        <taxon>Neisseriales</taxon>
        <taxon>Chromobacteriaceae</taxon>
        <taxon>Chromobacterium</taxon>
    </lineage>
</organism>
<evidence type="ECO:0000259" key="1">
    <source>
        <dbReference type="Pfam" id="PF00534"/>
    </source>
</evidence>
<dbReference type="InterPro" id="IPR001296">
    <property type="entry name" value="Glyco_trans_1"/>
</dbReference>
<keyword evidence="3" id="KW-1185">Reference proteome</keyword>
<dbReference type="GO" id="GO:0016757">
    <property type="term" value="F:glycosyltransferase activity"/>
    <property type="evidence" value="ECO:0007669"/>
    <property type="project" value="UniProtKB-KW"/>
</dbReference>
<dbReference type="SUPFAM" id="SSF53756">
    <property type="entry name" value="UDP-Glycosyltransferase/glycogen phosphorylase"/>
    <property type="match status" value="1"/>
</dbReference>
<evidence type="ECO:0000313" key="3">
    <source>
        <dbReference type="Proteomes" id="UP001462502"/>
    </source>
</evidence>
<dbReference type="RefSeq" id="WP_347949985.1">
    <property type="nucleotide sequence ID" value="NZ_JBDXMI010000001.1"/>
</dbReference>
<dbReference type="Proteomes" id="UP001462502">
    <property type="component" value="Unassembled WGS sequence"/>
</dbReference>
<sequence length="602" mass="68915">ISEKYNSPLFHLFSKEISSRHNVRSSFKKISKKEFNIFTEATKTITDIIKKHNLSSYGLILDASTINLDFIHEILAAKFCILLGEIDIKQKNILEKLPIIKHGGIFKKVSKSEHCTLSLCEHDALLSIYESFIEKDICTDNLHVITTHEKNNHVMMSDMFSDIGVKLSYYISTPAIYEFLIKNSANLISPITRSLEIDFSNNLAMETYISTDKLADKIHHLSEISSNEPNNISDDSVINIVCYKPSYLFKDLVERFEKRGCIHSDFPLKNASSYIWMRPQEIWHLDYLERGIDNPEISKNYKSSYDSMKSELPTHEDIIKKSIAIHHGTCFEPLYQFNYNNLAKSLSSIKHVVGVCEIEECYGPSYSIASKNNFTFIPIGYDDNVFTSNFWKTSEKPAKSKLNIGFVGRAYGTTNKDLLKKSSLAEPKGYRKGGDLCLDISLRLKAIGIDFELHILGQNWEELTSQFDAYEIDYKYYARDKNITYKDYPKVYSDMDILLISARCEGGPVSAIEALSLGINVVSTDVGVVKFLEKKLSASKGCATFQYDKKWHIADTEAAVKHINDIYHRKIFKEDREEIRSAVKKYTTDHWVLSIFNMAKDL</sequence>
<dbReference type="Pfam" id="PF00534">
    <property type="entry name" value="Glycos_transf_1"/>
    <property type="match status" value="1"/>
</dbReference>
<gene>
    <name evidence="2" type="ORF">ABI908_16670</name>
</gene>
<keyword evidence="2" id="KW-0328">Glycosyltransferase</keyword>
<accession>A0ABV0IYE1</accession>
<dbReference type="Gene3D" id="3.40.50.2000">
    <property type="entry name" value="Glycogen Phosphorylase B"/>
    <property type="match status" value="1"/>
</dbReference>